<organism evidence="2 3">
    <name type="scientific">Mucuna pruriens</name>
    <name type="common">Velvet bean</name>
    <name type="synonym">Dolichos pruriens</name>
    <dbReference type="NCBI Taxonomy" id="157652"/>
    <lineage>
        <taxon>Eukaryota</taxon>
        <taxon>Viridiplantae</taxon>
        <taxon>Streptophyta</taxon>
        <taxon>Embryophyta</taxon>
        <taxon>Tracheophyta</taxon>
        <taxon>Spermatophyta</taxon>
        <taxon>Magnoliopsida</taxon>
        <taxon>eudicotyledons</taxon>
        <taxon>Gunneridae</taxon>
        <taxon>Pentapetalae</taxon>
        <taxon>rosids</taxon>
        <taxon>fabids</taxon>
        <taxon>Fabales</taxon>
        <taxon>Fabaceae</taxon>
        <taxon>Papilionoideae</taxon>
        <taxon>50 kb inversion clade</taxon>
        <taxon>NPAAA clade</taxon>
        <taxon>indigoferoid/millettioid clade</taxon>
        <taxon>Phaseoleae</taxon>
        <taxon>Mucuna</taxon>
    </lineage>
</organism>
<gene>
    <name evidence="2" type="ORF">CR513_34648</name>
</gene>
<protein>
    <recommendedName>
        <fullName evidence="4">Mitochondrial protein</fullName>
    </recommendedName>
</protein>
<dbReference type="Proteomes" id="UP000257109">
    <property type="component" value="Unassembled WGS sequence"/>
</dbReference>
<evidence type="ECO:0000256" key="1">
    <source>
        <dbReference type="SAM" id="MobiDB-lite"/>
    </source>
</evidence>
<dbReference type="STRING" id="157652.A0A371G187"/>
<sequence>MQENVGQEKMSRIKPNNRAHLAQDEGTNSNFEVMVLMVSDLGLLSYFLGIEFEMTRYGMIIHQSKYAKDLLKRLNMQQSNPSETPTKVGLIDPTHYRRIVGCLRYLCNTRPDLNFSVELVSRFMQDPRQSHLLAAKKILRMCKDGRNYCRIRTDWEPIVALSYYEAEYIVASETACQAENNLKKVKLLVNNKSAIDLTRYTTSHARNKHIETRFYFLREQVNNEKLQIEHCRIEIQFADIFIKALKPK</sequence>
<feature type="region of interest" description="Disordered" evidence="1">
    <location>
        <begin position="1"/>
        <end position="20"/>
    </location>
</feature>
<dbReference type="PANTHER" id="PTHR11439:SF515">
    <property type="entry name" value="GAG-POL POLYPROTEIN"/>
    <property type="match status" value="1"/>
</dbReference>
<feature type="non-terminal residue" evidence="2">
    <location>
        <position position="1"/>
    </location>
</feature>
<proteinExistence type="predicted"/>
<evidence type="ECO:0000313" key="2">
    <source>
        <dbReference type="EMBL" id="RDX84324.1"/>
    </source>
</evidence>
<dbReference type="OrthoDB" id="1927598at2759"/>
<reference evidence="2" key="1">
    <citation type="submission" date="2018-05" db="EMBL/GenBank/DDBJ databases">
        <title>Draft genome of Mucuna pruriens seed.</title>
        <authorList>
            <person name="Nnadi N.E."/>
            <person name="Vos R."/>
            <person name="Hasami M.H."/>
            <person name="Devisetty U.K."/>
            <person name="Aguiy J.C."/>
        </authorList>
    </citation>
    <scope>NUCLEOTIDE SEQUENCE [LARGE SCALE GENOMIC DNA]</scope>
    <source>
        <strain evidence="2">JCA_2017</strain>
    </source>
</reference>
<dbReference type="PANTHER" id="PTHR11439">
    <property type="entry name" value="GAG-POL-RELATED RETROTRANSPOSON"/>
    <property type="match status" value="1"/>
</dbReference>
<comment type="caution">
    <text evidence="2">The sequence shown here is derived from an EMBL/GenBank/DDBJ whole genome shotgun (WGS) entry which is preliminary data.</text>
</comment>
<evidence type="ECO:0000313" key="3">
    <source>
        <dbReference type="Proteomes" id="UP000257109"/>
    </source>
</evidence>
<dbReference type="EMBL" id="QJKJ01007082">
    <property type="protein sequence ID" value="RDX84324.1"/>
    <property type="molecule type" value="Genomic_DNA"/>
</dbReference>
<accession>A0A371G187</accession>
<feature type="non-terminal residue" evidence="2">
    <location>
        <position position="248"/>
    </location>
</feature>
<evidence type="ECO:0008006" key="4">
    <source>
        <dbReference type="Google" id="ProtNLM"/>
    </source>
</evidence>
<keyword evidence="3" id="KW-1185">Reference proteome</keyword>
<dbReference type="AlphaFoldDB" id="A0A371G187"/>
<dbReference type="CDD" id="cd09272">
    <property type="entry name" value="RNase_HI_RT_Ty1"/>
    <property type="match status" value="1"/>
</dbReference>
<name>A0A371G187_MUCPR</name>